<organism evidence="1 2">
    <name type="scientific">Streptomyces umbrinus</name>
    <dbReference type="NCBI Taxonomy" id="67370"/>
    <lineage>
        <taxon>Bacteria</taxon>
        <taxon>Bacillati</taxon>
        <taxon>Actinomycetota</taxon>
        <taxon>Actinomycetes</taxon>
        <taxon>Kitasatosporales</taxon>
        <taxon>Streptomycetaceae</taxon>
        <taxon>Streptomyces</taxon>
        <taxon>Streptomyces phaeochromogenes group</taxon>
    </lineage>
</organism>
<evidence type="ECO:0000313" key="1">
    <source>
        <dbReference type="EMBL" id="MDQ1031468.1"/>
    </source>
</evidence>
<keyword evidence="2" id="KW-1185">Reference proteome</keyword>
<dbReference type="InterPro" id="IPR011990">
    <property type="entry name" value="TPR-like_helical_dom_sf"/>
</dbReference>
<dbReference type="Gene3D" id="1.25.40.10">
    <property type="entry name" value="Tetratricopeptide repeat domain"/>
    <property type="match status" value="1"/>
</dbReference>
<dbReference type="EMBL" id="JAUSZI010000002">
    <property type="protein sequence ID" value="MDQ1031468.1"/>
    <property type="molecule type" value="Genomic_DNA"/>
</dbReference>
<reference evidence="1 2" key="1">
    <citation type="submission" date="2023-07" db="EMBL/GenBank/DDBJ databases">
        <title>Comparative genomics of wheat-associated soil bacteria to identify genetic determinants of phenazine resistance.</title>
        <authorList>
            <person name="Mouncey N."/>
        </authorList>
    </citation>
    <scope>NUCLEOTIDE SEQUENCE [LARGE SCALE GENOMIC DNA]</scope>
    <source>
        <strain evidence="1 2">V2I4</strain>
    </source>
</reference>
<accession>A0ABU0T6P2</accession>
<comment type="caution">
    <text evidence="1">The sequence shown here is derived from an EMBL/GenBank/DDBJ whole genome shotgun (WGS) entry which is preliminary data.</text>
</comment>
<proteinExistence type="predicted"/>
<dbReference type="Proteomes" id="UP001230328">
    <property type="component" value="Unassembled WGS sequence"/>
</dbReference>
<gene>
    <name evidence="1" type="ORF">QF035_009050</name>
</gene>
<evidence type="ECO:0000313" key="2">
    <source>
        <dbReference type="Proteomes" id="UP001230328"/>
    </source>
</evidence>
<name>A0ABU0T6P2_9ACTN</name>
<sequence>MVTRASGQLTAALDHAERGLACVPRGLPRAQLHAWAELPTLAALERVQDAERALADAARALEEDPVGSAPGRFGFDDAEHRLHEAEAHRMLGRTDQAVAAAEASLGTCLTGTSGWAAASLTLAQAEAPVRPSDAAQRALDVLQRIPAVRLRSTARARLAQLDGALAPVTAVGVTELRERVRTLTPAINVHGTAEGA</sequence>
<dbReference type="RefSeq" id="WP_307527635.1">
    <property type="nucleotide sequence ID" value="NZ_JAUSZI010000002.1"/>
</dbReference>
<protein>
    <submittedName>
        <fullName evidence="1">Tetratricopeptide (TPR) repeat protein</fullName>
    </submittedName>
</protein>